<dbReference type="InterPro" id="IPR029069">
    <property type="entry name" value="HotDog_dom_sf"/>
</dbReference>
<evidence type="ECO:0000259" key="1">
    <source>
        <dbReference type="Pfam" id="PF20791"/>
    </source>
</evidence>
<feature type="domain" description="Acyl-ACP thioesterase-like C-terminal" evidence="1">
    <location>
        <begin position="195"/>
        <end position="226"/>
    </location>
</feature>
<name>A0AAE1DNT9_9GAST</name>
<evidence type="ECO:0000313" key="3">
    <source>
        <dbReference type="Proteomes" id="UP001283361"/>
    </source>
</evidence>
<comment type="caution">
    <text evidence="2">The sequence shown here is derived from an EMBL/GenBank/DDBJ whole genome shotgun (WGS) entry which is preliminary data.</text>
</comment>
<sequence length="307" mass="35705">MAYNNPSALAQNFKKIAEKAVGIATAQLVHPGRFKVKVPEGYTYENFNSVGQPTVWSTIRHFEVARLLGFWKNPLKNEPSFMDIGSHDQMLYIVSLKLSCEPDLYNLDVEKKPVDTDNELVYVGNTSFKIRSNLFVSQLKERMVQQDISLVVVDRETRRPSLLPTWWVEKYAHYSLPNEGPIKAKYLDFSNWTGKINEHEFLVRSMDLDAYFHVNNMCFIRYCYEAYIFLYVRQFGYANQADAFRNIKDLICVFRGEAGLGDLLKVSFVVDPGDEDTCHFQITNDSRIIFQCLFKFFPQRKKKLSHL</sequence>
<dbReference type="PANTHER" id="PTHR34487">
    <property type="entry name" value="ACYL-ACP THIOESTERASE"/>
    <property type="match status" value="1"/>
</dbReference>
<gene>
    <name evidence="2" type="ORF">RRG08_021732</name>
</gene>
<organism evidence="2 3">
    <name type="scientific">Elysia crispata</name>
    <name type="common">lettuce slug</name>
    <dbReference type="NCBI Taxonomy" id="231223"/>
    <lineage>
        <taxon>Eukaryota</taxon>
        <taxon>Metazoa</taxon>
        <taxon>Spiralia</taxon>
        <taxon>Lophotrochozoa</taxon>
        <taxon>Mollusca</taxon>
        <taxon>Gastropoda</taxon>
        <taxon>Heterobranchia</taxon>
        <taxon>Euthyneura</taxon>
        <taxon>Panpulmonata</taxon>
        <taxon>Sacoglossa</taxon>
        <taxon>Placobranchoidea</taxon>
        <taxon>Plakobranchidae</taxon>
        <taxon>Elysia</taxon>
    </lineage>
</organism>
<accession>A0AAE1DNT9</accession>
<dbReference type="Proteomes" id="UP001283361">
    <property type="component" value="Unassembled WGS sequence"/>
</dbReference>
<keyword evidence="3" id="KW-1185">Reference proteome</keyword>
<dbReference type="SUPFAM" id="SSF54637">
    <property type="entry name" value="Thioesterase/thiol ester dehydrase-isomerase"/>
    <property type="match status" value="1"/>
</dbReference>
<proteinExistence type="predicted"/>
<dbReference type="Gene3D" id="3.10.129.10">
    <property type="entry name" value="Hotdog Thioesterase"/>
    <property type="match status" value="1"/>
</dbReference>
<dbReference type="Pfam" id="PF20791">
    <property type="entry name" value="Acyl-ACP_TE_C"/>
    <property type="match status" value="1"/>
</dbReference>
<protein>
    <recommendedName>
        <fullName evidence="1">Acyl-ACP thioesterase-like C-terminal domain-containing protein</fullName>
    </recommendedName>
</protein>
<reference evidence="2" key="1">
    <citation type="journal article" date="2023" name="G3 (Bethesda)">
        <title>A reference genome for the long-term kleptoplast-retaining sea slug Elysia crispata morphotype clarki.</title>
        <authorList>
            <person name="Eastman K.E."/>
            <person name="Pendleton A.L."/>
            <person name="Shaikh M.A."/>
            <person name="Suttiyut T."/>
            <person name="Ogas R."/>
            <person name="Tomko P."/>
            <person name="Gavelis G."/>
            <person name="Widhalm J.R."/>
            <person name="Wisecaver J.H."/>
        </authorList>
    </citation>
    <scope>NUCLEOTIDE SEQUENCE</scope>
    <source>
        <strain evidence="2">ECLA1</strain>
    </source>
</reference>
<dbReference type="InterPro" id="IPR049427">
    <property type="entry name" value="Acyl-ACP_TE_C"/>
</dbReference>
<evidence type="ECO:0000313" key="2">
    <source>
        <dbReference type="EMBL" id="KAK3777616.1"/>
    </source>
</evidence>
<dbReference type="AlphaFoldDB" id="A0AAE1DNT9"/>
<dbReference type="EMBL" id="JAWDGP010003066">
    <property type="protein sequence ID" value="KAK3777616.1"/>
    <property type="molecule type" value="Genomic_DNA"/>
</dbReference>
<dbReference type="PANTHER" id="PTHR34487:SF1">
    <property type="entry name" value="ACYL-ACP THIOESTERASE"/>
    <property type="match status" value="1"/>
</dbReference>